<feature type="transmembrane region" description="Helical" evidence="2">
    <location>
        <begin position="16"/>
        <end position="37"/>
    </location>
</feature>
<dbReference type="PANTHER" id="PTHR33392:SF6">
    <property type="entry name" value="POLYISOPRENYL-TEICHOIC ACID--PEPTIDOGLYCAN TEICHOIC ACID TRANSFERASE TAGU"/>
    <property type="match status" value="1"/>
</dbReference>
<sequence>MTYTRSKKQKNPVIKWMLRIIAVLFILAIIAVAYLAYKLFAVGGAIHNPLNREHSELRSGTVDLDKGEPFTIALFGVDSNAERASAGGGERSDTIMLLSINPDKKTTEMVSIPRDTQTEIVGRGTIEKINHAYAYGGADMAVKTLEKLMDVPVDHYATVNMDGLQDTIDTVGGIDVVSNATFSAEGHDFERGVKAHLDGETAMAFIRSRKEDGAGGDFGRQERQQLVLQGLMNKLTSVSSLTNFNSLIDQLGDNVTTDLSLSELNTIRSNYSDANEHVNRHQLEGSGGIQDDGVYYFVPDSNSLAQITQELRANLGL</sequence>
<evidence type="ECO:0000259" key="3">
    <source>
        <dbReference type="Pfam" id="PF03816"/>
    </source>
</evidence>
<evidence type="ECO:0000313" key="4">
    <source>
        <dbReference type="EMBL" id="KIX91143.1"/>
    </source>
</evidence>
<evidence type="ECO:0000256" key="1">
    <source>
        <dbReference type="ARBA" id="ARBA00006068"/>
    </source>
</evidence>
<dbReference type="EMBL" id="UHDT01000001">
    <property type="protein sequence ID" value="SUM58234.1"/>
    <property type="molecule type" value="Genomic_DNA"/>
</dbReference>
<dbReference type="Proteomes" id="UP000254100">
    <property type="component" value="Unassembled WGS sequence"/>
</dbReference>
<dbReference type="Gene3D" id="3.40.630.190">
    <property type="entry name" value="LCP protein"/>
    <property type="match status" value="1"/>
</dbReference>
<name>A0A0D6XTF6_9STAP</name>
<evidence type="ECO:0000313" key="6">
    <source>
        <dbReference type="Proteomes" id="UP000032366"/>
    </source>
</evidence>
<keyword evidence="2" id="KW-1133">Transmembrane helix</keyword>
<dbReference type="Proteomes" id="UP000032366">
    <property type="component" value="Unassembled WGS sequence"/>
</dbReference>
<reference evidence="4 6" key="1">
    <citation type="submission" date="2015-01" db="EMBL/GenBank/DDBJ databases">
        <authorList>
            <person name="Guo J."/>
        </authorList>
    </citation>
    <scope>NUCLEOTIDE SEQUENCE [LARGE SCALE GENOMIC DNA]</scope>
    <source>
        <strain evidence="4 6">DSM 22147</strain>
    </source>
</reference>
<dbReference type="EMBL" id="JXWY01000031">
    <property type="protein sequence ID" value="KIX91143.1"/>
    <property type="molecule type" value="Genomic_DNA"/>
</dbReference>
<reference evidence="5 7" key="2">
    <citation type="submission" date="2018-06" db="EMBL/GenBank/DDBJ databases">
        <authorList>
            <consortium name="Pathogen Informatics"/>
            <person name="Doyle S."/>
        </authorList>
    </citation>
    <scope>NUCLEOTIDE SEQUENCE [LARGE SCALE GENOMIC DNA]</scope>
    <source>
        <strain evidence="5 7">NCTC13832</strain>
    </source>
</reference>
<evidence type="ECO:0000313" key="5">
    <source>
        <dbReference type="EMBL" id="SUM58234.1"/>
    </source>
</evidence>
<dbReference type="NCBIfam" id="TIGR00350">
    <property type="entry name" value="lytR_cpsA_psr"/>
    <property type="match status" value="1"/>
</dbReference>
<protein>
    <submittedName>
        <fullName evidence="4 5">Transcriptional regulator</fullName>
    </submittedName>
</protein>
<keyword evidence="2" id="KW-0812">Transmembrane</keyword>
<dbReference type="InterPro" id="IPR050922">
    <property type="entry name" value="LytR/CpsA/Psr_CW_biosynth"/>
</dbReference>
<evidence type="ECO:0000313" key="7">
    <source>
        <dbReference type="Proteomes" id="UP000254100"/>
    </source>
</evidence>
<proteinExistence type="inferred from homology"/>
<keyword evidence="6" id="KW-1185">Reference proteome</keyword>
<comment type="similarity">
    <text evidence="1">Belongs to the LytR/CpsA/Psr (LCP) family.</text>
</comment>
<feature type="domain" description="Cell envelope-related transcriptional attenuator" evidence="3">
    <location>
        <begin position="91"/>
        <end position="236"/>
    </location>
</feature>
<dbReference type="InterPro" id="IPR004474">
    <property type="entry name" value="LytR_CpsA_psr"/>
</dbReference>
<dbReference type="STRING" id="569857.TP70_04155"/>
<dbReference type="Pfam" id="PF03816">
    <property type="entry name" value="LytR_cpsA_psr"/>
    <property type="match status" value="1"/>
</dbReference>
<organism evidence="5 7">
    <name type="scientific">Staphylococcus microti</name>
    <dbReference type="NCBI Taxonomy" id="569857"/>
    <lineage>
        <taxon>Bacteria</taxon>
        <taxon>Bacillati</taxon>
        <taxon>Bacillota</taxon>
        <taxon>Bacilli</taxon>
        <taxon>Bacillales</taxon>
        <taxon>Staphylococcaceae</taxon>
        <taxon>Staphylococcus</taxon>
    </lineage>
</organism>
<dbReference type="PANTHER" id="PTHR33392">
    <property type="entry name" value="POLYISOPRENYL-TEICHOIC ACID--PEPTIDOGLYCAN TEICHOIC ACID TRANSFERASE TAGU"/>
    <property type="match status" value="1"/>
</dbReference>
<gene>
    <name evidence="5" type="primary">lytR_2</name>
    <name evidence="5" type="ORF">NCTC13832_01982</name>
    <name evidence="4" type="ORF">TP70_04155</name>
</gene>
<keyword evidence="2" id="KW-0472">Membrane</keyword>
<dbReference type="OrthoDB" id="27330at2"/>
<accession>A0A0D6XTF6</accession>
<dbReference type="AlphaFoldDB" id="A0A0D6XTF6"/>
<evidence type="ECO:0000256" key="2">
    <source>
        <dbReference type="SAM" id="Phobius"/>
    </source>
</evidence>